<gene>
    <name evidence="2" type="ORF">GP644_14090</name>
</gene>
<comment type="caution">
    <text evidence="2">The sequence shown here is derived from an EMBL/GenBank/DDBJ whole genome shotgun (WGS) entry which is preliminary data.</text>
</comment>
<feature type="signal peptide" evidence="1">
    <location>
        <begin position="1"/>
        <end position="25"/>
    </location>
</feature>
<sequence length="648" mass="71255">MSMSKSKISTGALVALSMSAFPVGAQESHASKEQLAPLFPEGKPYSPYTDRDFPEHPLWGDSHLHTSLSMDAGGFGNRVGLDDAYRLARGEQIMASSGQPVKLDRPLDWLAITDHSDGMGLIVDILDAAPIVTQYEQGARWSEGMRAGGQTAVDSTLDLIATFSQGQMDPEMFANYSPGARRYANIWEDVITAAENHNTPGSFTAMIGFEWTSLVEGANMHRNVIFRDGADRARQVVPYTTQHPIGSTDPLDLYKYLEAYEARTNGAVMTFAHNGNLSNGIMFPVDAQYSGRKIDQMYVEQRAKWERMYEITQIKGDGEAHPFLSPDDEFADYGTWDAGNLDLSVAKTDEMLAGEYAREALKNGLLLEEEFGTNPYKFGLQGASDAHNSIVVTSEDNFFGKHAGYEPSAERLDHSFMKTEQGELFSWQQVGSGLTAVWADENTRASIFDAMDRKEVYATTGPRMAVRLFGGWNFDESDQYSRSPSAIGYAKGVPMGGDLVNAPEGTAPSFLVAALRDPIGANLDRIQIIKGWLDAEGNTHEKVYDVSWSDDRQAGSDGKLPAVGNTVDVASATWTNTIGAAELITVWSDPDFDPAERSFYYARVLEIPTPPWYLYDALKFGVDIPEGAPTSHQERAYTSPIWFTPTGE</sequence>
<feature type="chain" id="PRO_5025564578" evidence="1">
    <location>
        <begin position="26"/>
        <end position="648"/>
    </location>
</feature>
<evidence type="ECO:0000313" key="3">
    <source>
        <dbReference type="Proteomes" id="UP000441586"/>
    </source>
</evidence>
<dbReference type="EMBL" id="WSFO01000008">
    <property type="protein sequence ID" value="KAE9629043.1"/>
    <property type="molecule type" value="Genomic_DNA"/>
</dbReference>
<dbReference type="Proteomes" id="UP000441586">
    <property type="component" value="Unassembled WGS sequence"/>
</dbReference>
<keyword evidence="1" id="KW-0732">Signal</keyword>
<dbReference type="Gene3D" id="3.20.20.140">
    <property type="entry name" value="Metal-dependent hydrolases"/>
    <property type="match status" value="1"/>
</dbReference>
<accession>A0A6A4RH92</accession>
<dbReference type="Pfam" id="PF12228">
    <property type="entry name" value="DUF3604"/>
    <property type="match status" value="1"/>
</dbReference>
<evidence type="ECO:0000256" key="1">
    <source>
        <dbReference type="SAM" id="SignalP"/>
    </source>
</evidence>
<evidence type="ECO:0000313" key="2">
    <source>
        <dbReference type="EMBL" id="KAE9629043.1"/>
    </source>
</evidence>
<protein>
    <submittedName>
        <fullName evidence="2">DUF3604 domain-containing protein</fullName>
    </submittedName>
</protein>
<name>A0A6A4RH92_9RHOB</name>
<dbReference type="AlphaFoldDB" id="A0A6A4RH92"/>
<proteinExistence type="predicted"/>
<reference evidence="2 3" key="1">
    <citation type="submission" date="2019-12" db="EMBL/GenBank/DDBJ databases">
        <authorList>
            <person name="Zhang Y.-J."/>
        </authorList>
    </citation>
    <scope>NUCLEOTIDE SEQUENCE [LARGE SCALE GENOMIC DNA]</scope>
    <source>
        <strain evidence="2 3">H18S-6</strain>
    </source>
</reference>
<dbReference type="InterPro" id="IPR022028">
    <property type="entry name" value="DUF3604"/>
</dbReference>
<organism evidence="2 3">
    <name type="scientific">Parasedimentitalea maritima</name>
    <dbReference type="NCBI Taxonomy" id="2578117"/>
    <lineage>
        <taxon>Bacteria</taxon>
        <taxon>Pseudomonadati</taxon>
        <taxon>Pseudomonadota</taxon>
        <taxon>Alphaproteobacteria</taxon>
        <taxon>Rhodobacterales</taxon>
        <taxon>Paracoccaceae</taxon>
        <taxon>Parasedimentitalea</taxon>
    </lineage>
</organism>